<proteinExistence type="predicted"/>
<feature type="region of interest" description="Disordered" evidence="1">
    <location>
        <begin position="1"/>
        <end position="30"/>
    </location>
</feature>
<keyword evidence="3" id="KW-1185">Reference proteome</keyword>
<sequence length="154" mass="17299">MERAPFIATTQTTPTPTISSDPSGSKADIPEEISPVFPPNPFTIALPLYCLFKQEKPTPVIARLSLALGTPHIGVVSFHPQIRKGARIEDINLDVWLPVPPENVFMIQQINGRWRRIGVNIPLAPFQGRTYEFSMRYEWRILVGGTEAFSLTRD</sequence>
<gene>
    <name evidence="2" type="ORF">GFSPODELE1_LOCUS2871</name>
</gene>
<reference evidence="3" key="1">
    <citation type="submission" date="2024-04" db="EMBL/GenBank/DDBJ databases">
        <authorList>
            <person name="Shaw F."/>
            <person name="Minotto A."/>
        </authorList>
    </citation>
    <scope>NUCLEOTIDE SEQUENCE [LARGE SCALE GENOMIC DNA]</scope>
</reference>
<evidence type="ECO:0000256" key="1">
    <source>
        <dbReference type="SAM" id="MobiDB-lite"/>
    </source>
</evidence>
<evidence type="ECO:0000313" key="3">
    <source>
        <dbReference type="Proteomes" id="UP001497453"/>
    </source>
</evidence>
<protein>
    <recommendedName>
        <fullName evidence="4">Galectin</fullName>
    </recommendedName>
</protein>
<accession>A0ABP1CYJ0</accession>
<dbReference type="Proteomes" id="UP001497453">
    <property type="component" value="Chromosome 11"/>
</dbReference>
<name>A0ABP1CYJ0_9APHY</name>
<evidence type="ECO:0008006" key="4">
    <source>
        <dbReference type="Google" id="ProtNLM"/>
    </source>
</evidence>
<dbReference type="EMBL" id="OZ037954">
    <property type="protein sequence ID" value="CAL1699847.1"/>
    <property type="molecule type" value="Genomic_DNA"/>
</dbReference>
<evidence type="ECO:0000313" key="2">
    <source>
        <dbReference type="EMBL" id="CAL1699847.1"/>
    </source>
</evidence>
<organism evidence="2 3">
    <name type="scientific">Somion occarium</name>
    <dbReference type="NCBI Taxonomy" id="3059160"/>
    <lineage>
        <taxon>Eukaryota</taxon>
        <taxon>Fungi</taxon>
        <taxon>Dikarya</taxon>
        <taxon>Basidiomycota</taxon>
        <taxon>Agaricomycotina</taxon>
        <taxon>Agaricomycetes</taxon>
        <taxon>Polyporales</taxon>
        <taxon>Cerrenaceae</taxon>
        <taxon>Somion</taxon>
    </lineage>
</organism>